<dbReference type="InterPro" id="IPR057596">
    <property type="entry name" value="RDRP_core"/>
</dbReference>
<feature type="non-terminal residue" evidence="3">
    <location>
        <position position="581"/>
    </location>
</feature>
<dbReference type="STRING" id="1314781.A0A165IT92"/>
<dbReference type="PANTHER" id="PTHR23079:SF55">
    <property type="entry name" value="RNA-DIRECTED RNA POLYMERASE"/>
    <property type="match status" value="1"/>
</dbReference>
<evidence type="ECO:0000259" key="2">
    <source>
        <dbReference type="Pfam" id="PF05183"/>
    </source>
</evidence>
<dbReference type="Pfam" id="PF05183">
    <property type="entry name" value="RdRP"/>
    <property type="match status" value="1"/>
</dbReference>
<reference evidence="3 4" key="1">
    <citation type="journal article" date="2016" name="Mol. Biol. Evol.">
        <title>Comparative Genomics of Early-Diverging Mushroom-Forming Fungi Provides Insights into the Origins of Lignocellulose Decay Capabilities.</title>
        <authorList>
            <person name="Nagy L.G."/>
            <person name="Riley R."/>
            <person name="Tritt A."/>
            <person name="Adam C."/>
            <person name="Daum C."/>
            <person name="Floudas D."/>
            <person name="Sun H."/>
            <person name="Yadav J.S."/>
            <person name="Pangilinan J."/>
            <person name="Larsson K.H."/>
            <person name="Matsuura K."/>
            <person name="Barry K."/>
            <person name="Labutti K."/>
            <person name="Kuo R."/>
            <person name="Ohm R.A."/>
            <person name="Bhattacharya S.S."/>
            <person name="Shirouzu T."/>
            <person name="Yoshinaga Y."/>
            <person name="Martin F.M."/>
            <person name="Grigoriev I.V."/>
            <person name="Hibbett D.S."/>
        </authorList>
    </citation>
    <scope>NUCLEOTIDE SEQUENCE [LARGE SCALE GENOMIC DNA]</scope>
    <source>
        <strain evidence="3 4">HHB12029</strain>
    </source>
</reference>
<dbReference type="GO" id="GO:0003723">
    <property type="term" value="F:RNA binding"/>
    <property type="evidence" value="ECO:0007669"/>
    <property type="project" value="UniProtKB-KW"/>
</dbReference>
<keyword evidence="1" id="KW-0694">RNA-binding</keyword>
<dbReference type="AlphaFoldDB" id="A0A165IT92"/>
<organism evidence="3 4">
    <name type="scientific">Exidia glandulosa HHB12029</name>
    <dbReference type="NCBI Taxonomy" id="1314781"/>
    <lineage>
        <taxon>Eukaryota</taxon>
        <taxon>Fungi</taxon>
        <taxon>Dikarya</taxon>
        <taxon>Basidiomycota</taxon>
        <taxon>Agaricomycotina</taxon>
        <taxon>Agaricomycetes</taxon>
        <taxon>Auriculariales</taxon>
        <taxon>Exidiaceae</taxon>
        <taxon>Exidia</taxon>
    </lineage>
</organism>
<comment type="similarity">
    <text evidence="1">Belongs to the RdRP family.</text>
</comment>
<sequence length="581" mass="64840">MREVLDPNRRRKGDSVVFCHHVTITPTGARLDGPNPIKANRVLRQYDTKLQYFLRVKFTDEDFAGQFRWHRGVDGHQFVAQRVGGILKRGLELAGRDFRFLGYSLSALHTYSAWFITDFYAGAASPDGGNCQSNVCITPEYIRASLGDFSEVMNCPSLFGARMALAFSATDSTVLLDPSEIEQIPDIYSEDGNLMTDGCSPISPELGVEMNAYLFRNKARIAEWEDVVNVYQFRQGGAKGVVFVDSSLAGRRVMRLRPSQIKFPAFQSLTVEVANYARPSRMYLNRPLIMTLETLGVRCKAFMRLQEHVLRDSHAAATSIRDFIPILGKLGTQYSLRYVLEQLTDLQCGFRDDCSENDGIVLDDIFFTEMVQSVLWEILRSIKYNARIAVPESWTLLGLADNDNILQEGQVMAYIVDDEYKNGKWLEGPALICRSPVMHPGDVQMVTAISPPQGSAPARNPLVNSIVFSTQGQRSLATCLAAGDFDGDSYHISQHEPLFITHPHLPAPAAEGAADRHRIEGRDGTIDDVADFFVDYINSDTVGLLARQHLIIADQSWKGVKSPKCLDLAAMYSRAVDFPKT</sequence>
<dbReference type="OrthoDB" id="6513042at2759"/>
<evidence type="ECO:0000313" key="4">
    <source>
        <dbReference type="Proteomes" id="UP000077266"/>
    </source>
</evidence>
<keyword evidence="1" id="KW-0548">Nucleotidyltransferase</keyword>
<dbReference type="InParanoid" id="A0A165IT92"/>
<dbReference type="Proteomes" id="UP000077266">
    <property type="component" value="Unassembled WGS sequence"/>
</dbReference>
<name>A0A165IT92_EXIGL</name>
<dbReference type="EC" id="2.7.7.48" evidence="1"/>
<evidence type="ECO:0000256" key="1">
    <source>
        <dbReference type="RuleBase" id="RU363098"/>
    </source>
</evidence>
<evidence type="ECO:0000313" key="3">
    <source>
        <dbReference type="EMBL" id="KZV93846.1"/>
    </source>
</evidence>
<gene>
    <name evidence="3" type="ORF">EXIGLDRAFT_673652</name>
</gene>
<dbReference type="InterPro" id="IPR007855">
    <property type="entry name" value="RDRP"/>
</dbReference>
<dbReference type="GO" id="GO:0003968">
    <property type="term" value="F:RNA-directed RNA polymerase activity"/>
    <property type="evidence" value="ECO:0007669"/>
    <property type="project" value="UniProtKB-KW"/>
</dbReference>
<dbReference type="EMBL" id="KV425983">
    <property type="protein sequence ID" value="KZV93846.1"/>
    <property type="molecule type" value="Genomic_DNA"/>
</dbReference>
<keyword evidence="1" id="KW-0808">Transferase</keyword>
<comment type="catalytic activity">
    <reaction evidence="1">
        <text>RNA(n) + a ribonucleoside 5'-triphosphate = RNA(n+1) + diphosphate</text>
        <dbReference type="Rhea" id="RHEA:21248"/>
        <dbReference type="Rhea" id="RHEA-COMP:14527"/>
        <dbReference type="Rhea" id="RHEA-COMP:17342"/>
        <dbReference type="ChEBI" id="CHEBI:33019"/>
        <dbReference type="ChEBI" id="CHEBI:61557"/>
        <dbReference type="ChEBI" id="CHEBI:140395"/>
        <dbReference type="EC" id="2.7.7.48"/>
    </reaction>
</comment>
<accession>A0A165IT92</accession>
<proteinExistence type="inferred from homology"/>
<dbReference type="PANTHER" id="PTHR23079">
    <property type="entry name" value="RNA-DEPENDENT RNA POLYMERASE"/>
    <property type="match status" value="1"/>
</dbReference>
<keyword evidence="1" id="KW-0696">RNA-directed RNA polymerase</keyword>
<keyword evidence="4" id="KW-1185">Reference proteome</keyword>
<protein>
    <recommendedName>
        <fullName evidence="1">RNA-dependent RNA polymerase</fullName>
        <ecNumber evidence="1">2.7.7.48</ecNumber>
    </recommendedName>
</protein>
<dbReference type="GO" id="GO:0031380">
    <property type="term" value="C:nuclear RNA-directed RNA polymerase complex"/>
    <property type="evidence" value="ECO:0007669"/>
    <property type="project" value="TreeGrafter"/>
</dbReference>
<feature type="domain" description="RDRP core" evidence="2">
    <location>
        <begin position="24"/>
        <end position="581"/>
    </location>
</feature>
<dbReference type="GO" id="GO:0030422">
    <property type="term" value="P:siRNA processing"/>
    <property type="evidence" value="ECO:0007669"/>
    <property type="project" value="TreeGrafter"/>
</dbReference>